<evidence type="ECO:0000313" key="3">
    <source>
        <dbReference type="EMBL" id="KAF2619723.1"/>
    </source>
</evidence>
<sequence length="83" mass="9403">MSWSDSSNWRVGRCVRSNSPVRRFRLHSNSPVPRARSNSPVQRARSNSPVRQVGRGVRSNSLVQRFGLIQLAERASWTARSTP</sequence>
<dbReference type="EMBL" id="QGKY02000190">
    <property type="protein sequence ID" value="KAF2590655.1"/>
    <property type="molecule type" value="Genomic_DNA"/>
</dbReference>
<comment type="caution">
    <text evidence="2">The sequence shown here is derived from an EMBL/GenBank/DDBJ whole genome shotgun (WGS) entry which is preliminary data.</text>
</comment>
<dbReference type="EMBL" id="QGKW02000007">
    <property type="protein sequence ID" value="KAF2619723.1"/>
    <property type="molecule type" value="Genomic_DNA"/>
</dbReference>
<protein>
    <submittedName>
        <fullName evidence="2">Uncharacterized protein</fullName>
    </submittedName>
</protein>
<gene>
    <name evidence="3" type="ORF">F2Q68_00039258</name>
    <name evidence="2" type="ORF">F2Q70_00038615</name>
</gene>
<feature type="region of interest" description="Disordered" evidence="1">
    <location>
        <begin position="25"/>
        <end position="56"/>
    </location>
</feature>
<evidence type="ECO:0000313" key="2">
    <source>
        <dbReference type="EMBL" id="KAF2590655.1"/>
    </source>
</evidence>
<feature type="compositionally biased region" description="Polar residues" evidence="1">
    <location>
        <begin position="27"/>
        <end position="50"/>
    </location>
</feature>
<name>A0A8S9K8B5_BRACR</name>
<reference evidence="2" key="1">
    <citation type="submission" date="2019-12" db="EMBL/GenBank/DDBJ databases">
        <title>Genome sequencing and annotation of Brassica cretica.</title>
        <authorList>
            <person name="Studholme D.J."/>
            <person name="Sarris P.F."/>
        </authorList>
    </citation>
    <scope>NUCLEOTIDE SEQUENCE</scope>
    <source>
        <strain evidence="3">PFS-001/15</strain>
        <strain evidence="2">PFS-102/07</strain>
        <tissue evidence="2">Leaf</tissue>
    </source>
</reference>
<accession>A0A8S9K8B5</accession>
<evidence type="ECO:0000256" key="1">
    <source>
        <dbReference type="SAM" id="MobiDB-lite"/>
    </source>
</evidence>
<dbReference type="AlphaFoldDB" id="A0A8S9K8B5"/>
<proteinExistence type="predicted"/>
<organism evidence="2">
    <name type="scientific">Brassica cretica</name>
    <name type="common">Mustard</name>
    <dbReference type="NCBI Taxonomy" id="69181"/>
    <lineage>
        <taxon>Eukaryota</taxon>
        <taxon>Viridiplantae</taxon>
        <taxon>Streptophyta</taxon>
        <taxon>Embryophyta</taxon>
        <taxon>Tracheophyta</taxon>
        <taxon>Spermatophyta</taxon>
        <taxon>Magnoliopsida</taxon>
        <taxon>eudicotyledons</taxon>
        <taxon>Gunneridae</taxon>
        <taxon>Pentapetalae</taxon>
        <taxon>rosids</taxon>
        <taxon>malvids</taxon>
        <taxon>Brassicales</taxon>
        <taxon>Brassicaceae</taxon>
        <taxon>Brassiceae</taxon>
        <taxon>Brassica</taxon>
    </lineage>
</organism>
<dbReference type="Proteomes" id="UP000712281">
    <property type="component" value="Unassembled WGS sequence"/>
</dbReference>